<comment type="caution">
    <text evidence="1">The sequence shown here is derived from an EMBL/GenBank/DDBJ whole genome shotgun (WGS) entry which is preliminary data.</text>
</comment>
<name>A0ABW4XU96_9FLAO</name>
<keyword evidence="2" id="KW-1185">Reference proteome</keyword>
<protein>
    <recommendedName>
        <fullName evidence="3">HEPN AbiU2-like domain-containing protein</fullName>
    </recommendedName>
</protein>
<gene>
    <name evidence="1" type="ORF">ACFSJE_05070</name>
</gene>
<evidence type="ECO:0000313" key="1">
    <source>
        <dbReference type="EMBL" id="MFD2099136.1"/>
    </source>
</evidence>
<proteinExistence type="predicted"/>
<dbReference type="RefSeq" id="WP_379829896.1">
    <property type="nucleotide sequence ID" value="NZ_JBHUHU010000001.1"/>
</dbReference>
<accession>A0ABW4XU96</accession>
<evidence type="ECO:0000313" key="2">
    <source>
        <dbReference type="Proteomes" id="UP001597342"/>
    </source>
</evidence>
<organism evidence="1 2">
    <name type="scientific">Flagellimonas iocasae</name>
    <dbReference type="NCBI Taxonomy" id="2055905"/>
    <lineage>
        <taxon>Bacteria</taxon>
        <taxon>Pseudomonadati</taxon>
        <taxon>Bacteroidota</taxon>
        <taxon>Flavobacteriia</taxon>
        <taxon>Flavobacteriales</taxon>
        <taxon>Flavobacteriaceae</taxon>
        <taxon>Flagellimonas</taxon>
    </lineage>
</organism>
<dbReference type="Proteomes" id="UP001597342">
    <property type="component" value="Unassembled WGS sequence"/>
</dbReference>
<sequence>MNPYILLGRILERFYGNGISKVNGYKGFEYIHETRSTVYVKRENGQEAPIAFEKIIDGIEAFQLKPELYNQGPSALRDYGITHITSPVWSLLHLLQIEDYEKKELARHQTKKISILDEHGILEHELELSWRIYELALNAYHHADYLFLKASEEEKRIISNSQSLKFLRVVCARTCILELSKLLTKGQNNHYSFWNLVIRLKKKRFVGNINISAETLVEIERSLFINKDNIEKIKTIRDKVVAHDDSNNHLVSRQIFTNLLPLLELTHSILSKLCIEQYQKVCPPEPKNDIRFDIFNHY</sequence>
<reference evidence="2" key="1">
    <citation type="journal article" date="2019" name="Int. J. Syst. Evol. Microbiol.">
        <title>The Global Catalogue of Microorganisms (GCM) 10K type strain sequencing project: providing services to taxonomists for standard genome sequencing and annotation.</title>
        <authorList>
            <consortium name="The Broad Institute Genomics Platform"/>
            <consortium name="The Broad Institute Genome Sequencing Center for Infectious Disease"/>
            <person name="Wu L."/>
            <person name="Ma J."/>
        </authorList>
    </citation>
    <scope>NUCLEOTIDE SEQUENCE [LARGE SCALE GENOMIC DNA]</scope>
    <source>
        <strain evidence="2">JCM 3389</strain>
    </source>
</reference>
<evidence type="ECO:0008006" key="3">
    <source>
        <dbReference type="Google" id="ProtNLM"/>
    </source>
</evidence>
<dbReference type="EMBL" id="JBHUHU010000001">
    <property type="protein sequence ID" value="MFD2099136.1"/>
    <property type="molecule type" value="Genomic_DNA"/>
</dbReference>